<dbReference type="CDD" id="cd19916">
    <property type="entry name" value="OphMA_like"/>
    <property type="match status" value="1"/>
</dbReference>
<dbReference type="OrthoDB" id="1459304at2"/>
<evidence type="ECO:0000313" key="2">
    <source>
        <dbReference type="EMBL" id="PRO71098.1"/>
    </source>
</evidence>
<dbReference type="RefSeq" id="WP_105936797.1">
    <property type="nucleotide sequence ID" value="NZ_PVNP01000214.1"/>
</dbReference>
<dbReference type="AlphaFoldDB" id="A0A2S9V3S0"/>
<dbReference type="InterPro" id="IPR014777">
    <property type="entry name" value="4pyrrole_Mease_sub1"/>
</dbReference>
<evidence type="ECO:0000259" key="1">
    <source>
        <dbReference type="Pfam" id="PF00590"/>
    </source>
</evidence>
<proteinExistence type="predicted"/>
<feature type="domain" description="Tetrapyrrole methylase" evidence="1">
    <location>
        <begin position="6"/>
        <end position="204"/>
    </location>
</feature>
<dbReference type="Gene3D" id="3.40.1010.10">
    <property type="entry name" value="Cobalt-precorrin-4 Transmethylase, Domain 1"/>
    <property type="match status" value="1"/>
</dbReference>
<dbReference type="Pfam" id="PF00590">
    <property type="entry name" value="TP_methylase"/>
    <property type="match status" value="1"/>
</dbReference>
<dbReference type="EMBL" id="PVNP01000214">
    <property type="protein sequence ID" value="PRO71098.1"/>
    <property type="molecule type" value="Genomic_DNA"/>
</dbReference>
<accession>A0A2S9V3S0</accession>
<dbReference type="InterPro" id="IPR000878">
    <property type="entry name" value="4pyrrol_Mease"/>
</dbReference>
<comment type="caution">
    <text evidence="2">The sequence shown here is derived from an EMBL/GenBank/DDBJ whole genome shotgun (WGS) entry which is preliminary data.</text>
</comment>
<dbReference type="Proteomes" id="UP000238949">
    <property type="component" value="Unassembled WGS sequence"/>
</dbReference>
<protein>
    <recommendedName>
        <fullName evidence="1">Tetrapyrrole methylase domain-containing protein</fullName>
    </recommendedName>
</protein>
<dbReference type="GO" id="GO:0008168">
    <property type="term" value="F:methyltransferase activity"/>
    <property type="evidence" value="ECO:0007669"/>
    <property type="project" value="InterPro"/>
</dbReference>
<gene>
    <name evidence="2" type="ORF">C6Y40_23385</name>
</gene>
<name>A0A2S9V3S0_9ALTE</name>
<reference evidence="3" key="1">
    <citation type="journal article" date="2020" name="Int. J. Syst. Evol. Microbiol.">
        <title>Alteromonas alba sp. nov., a marine bacterium isolated from the seawater of the West Pacific Ocean.</title>
        <authorList>
            <person name="Sun C."/>
            <person name="Wu Y.-H."/>
            <person name="Xamxidin M."/>
            <person name="Cheng H."/>
            <person name="Xu X.-W."/>
        </authorList>
    </citation>
    <scope>NUCLEOTIDE SEQUENCE [LARGE SCALE GENOMIC DNA]</scope>
    <source>
        <strain evidence="3">190</strain>
    </source>
</reference>
<keyword evidence="3" id="KW-1185">Reference proteome</keyword>
<evidence type="ECO:0000313" key="3">
    <source>
        <dbReference type="Proteomes" id="UP000238949"/>
    </source>
</evidence>
<dbReference type="InterPro" id="IPR035996">
    <property type="entry name" value="4pyrrol_Methylase_sf"/>
</dbReference>
<organism evidence="2 3">
    <name type="scientific">Alteromonas alba</name>
    <dbReference type="NCBI Taxonomy" id="2079529"/>
    <lineage>
        <taxon>Bacteria</taxon>
        <taxon>Pseudomonadati</taxon>
        <taxon>Pseudomonadota</taxon>
        <taxon>Gammaproteobacteria</taxon>
        <taxon>Alteromonadales</taxon>
        <taxon>Alteromonadaceae</taxon>
        <taxon>Alteromonas/Salinimonas group</taxon>
        <taxon>Alteromonas</taxon>
    </lineage>
</organism>
<dbReference type="SUPFAM" id="SSF53790">
    <property type="entry name" value="Tetrapyrrole methylase"/>
    <property type="match status" value="1"/>
</dbReference>
<sequence length="262" mass="29432">MKSGSLVCVGPGMILGAHITERCRNIIQKADVVFMSCHAMVEKWISTMNDDVRSLQPYYGDDKDRRDTYREMQAAIIEEVRSGKNVVGVFYGHPGIFAQVPHKAIAQAQKEGFSAHMEPGISADACLYADMGIDPGRFGIQQFEASQFLFYKRNIDPSAYLILWQIGHAGDVSLTTRQSGAAERQVLVEQLLKYYPQKHKVAIYECPFIITEQPKIDWYELESLASADISLVSTLVIPPGKNMEPAPEIVEKLRLIYETSRL</sequence>